<feature type="transmembrane region" description="Helical" evidence="2">
    <location>
        <begin position="348"/>
        <end position="367"/>
    </location>
</feature>
<dbReference type="EMBL" id="BOMM01000071">
    <property type="protein sequence ID" value="GIE15735.1"/>
    <property type="molecule type" value="Genomic_DNA"/>
</dbReference>
<evidence type="ECO:0000256" key="2">
    <source>
        <dbReference type="SAM" id="Phobius"/>
    </source>
</evidence>
<feature type="transmembrane region" description="Helical" evidence="2">
    <location>
        <begin position="123"/>
        <end position="143"/>
    </location>
</feature>
<feature type="transmembrane region" description="Helical" evidence="2">
    <location>
        <begin position="222"/>
        <end position="240"/>
    </location>
</feature>
<dbReference type="PANTHER" id="PTHR23028:SF131">
    <property type="entry name" value="BLR2367 PROTEIN"/>
    <property type="match status" value="1"/>
</dbReference>
<proteinExistence type="predicted"/>
<evidence type="ECO:0000259" key="3">
    <source>
        <dbReference type="Pfam" id="PF01757"/>
    </source>
</evidence>
<feature type="transmembrane region" description="Helical" evidence="2">
    <location>
        <begin position="150"/>
        <end position="168"/>
    </location>
</feature>
<accession>A0A919MKG4</accession>
<name>A0A919MKG4_9ACTN</name>
<keyword evidence="2" id="KW-0812">Transmembrane</keyword>
<keyword evidence="5" id="KW-1185">Reference proteome</keyword>
<dbReference type="Proteomes" id="UP000598174">
    <property type="component" value="Unassembled WGS sequence"/>
</dbReference>
<evidence type="ECO:0000256" key="1">
    <source>
        <dbReference type="SAM" id="MobiDB-lite"/>
    </source>
</evidence>
<comment type="caution">
    <text evidence="4">The sequence shown here is derived from an EMBL/GenBank/DDBJ whole genome shotgun (WGS) entry which is preliminary data.</text>
</comment>
<dbReference type="InterPro" id="IPR050879">
    <property type="entry name" value="Acyltransferase_3"/>
</dbReference>
<feature type="domain" description="Acyltransferase 3" evidence="3">
    <location>
        <begin position="2"/>
        <end position="364"/>
    </location>
</feature>
<dbReference type="PANTHER" id="PTHR23028">
    <property type="entry name" value="ACETYLTRANSFERASE"/>
    <property type="match status" value="1"/>
</dbReference>
<protein>
    <recommendedName>
        <fullName evidence="3">Acyltransferase 3 domain-containing protein</fullName>
    </recommendedName>
</protein>
<dbReference type="GO" id="GO:0016747">
    <property type="term" value="F:acyltransferase activity, transferring groups other than amino-acyl groups"/>
    <property type="evidence" value="ECO:0007669"/>
    <property type="project" value="InterPro"/>
</dbReference>
<evidence type="ECO:0000313" key="4">
    <source>
        <dbReference type="EMBL" id="GIE15735.1"/>
    </source>
</evidence>
<feature type="transmembrane region" description="Helical" evidence="2">
    <location>
        <begin position="75"/>
        <end position="96"/>
    </location>
</feature>
<feature type="region of interest" description="Disordered" evidence="1">
    <location>
        <begin position="378"/>
        <end position="433"/>
    </location>
</feature>
<feature type="transmembrane region" description="Helical" evidence="2">
    <location>
        <begin position="34"/>
        <end position="54"/>
    </location>
</feature>
<sequence length="433" mass="47356">MAWLDALRAVAALLVVYAHFTHYLLRDVRAATTDWLNAGVAGVMLFFLVSGYIVPASLERHGDLRRFWISRLTRLYPLYLAVGLAVVVVLPVAPYLERHPVAGTVAHLTMLPQFTGFDLVTPVMWTLTFEMAFYLLVAALFALGLHRASALIAVIFAVAAVATVPLTPRQMITPALPVVIAGVLIAGLAALLSRRRVAVVAGALTLIALVLTLLLSNQHPSHVWDGLLIPATMFTGTAIYRAEKGQIRRRHAVVAIVAVSVACLVNWAAELRSLDALTPIYLTRAVLTLVIIGGSFALGFACRHRRVPRSLAWIGLVSYSLYLLHVPVIQLTGPWLRDHIHGLAEIPAAAAFMAALLGASWLTHRYIEIPGQRLGRLLPSEKRARVPSPRHRPEDSMTAPPADDIQPDDIQPGENRPDQRRVSVGNRDDKRAD</sequence>
<feature type="transmembrane region" description="Helical" evidence="2">
    <location>
        <begin position="197"/>
        <end position="216"/>
    </location>
</feature>
<dbReference type="InterPro" id="IPR002656">
    <property type="entry name" value="Acyl_transf_3_dom"/>
</dbReference>
<dbReference type="Pfam" id="PF01757">
    <property type="entry name" value="Acyl_transf_3"/>
    <property type="match status" value="1"/>
</dbReference>
<feature type="compositionally biased region" description="Low complexity" evidence="1">
    <location>
        <begin position="399"/>
        <end position="412"/>
    </location>
</feature>
<feature type="transmembrane region" description="Helical" evidence="2">
    <location>
        <begin position="281"/>
        <end position="301"/>
    </location>
</feature>
<organism evidence="4 5">
    <name type="scientific">Paractinoplanes ferrugineus</name>
    <dbReference type="NCBI Taxonomy" id="113564"/>
    <lineage>
        <taxon>Bacteria</taxon>
        <taxon>Bacillati</taxon>
        <taxon>Actinomycetota</taxon>
        <taxon>Actinomycetes</taxon>
        <taxon>Micromonosporales</taxon>
        <taxon>Micromonosporaceae</taxon>
        <taxon>Paractinoplanes</taxon>
    </lineage>
</organism>
<gene>
    <name evidence="4" type="ORF">Afe05nite_75750</name>
</gene>
<dbReference type="GO" id="GO:0016020">
    <property type="term" value="C:membrane"/>
    <property type="evidence" value="ECO:0007669"/>
    <property type="project" value="TreeGrafter"/>
</dbReference>
<feature type="compositionally biased region" description="Basic and acidic residues" evidence="1">
    <location>
        <begin position="415"/>
        <end position="433"/>
    </location>
</feature>
<feature type="transmembrane region" description="Helical" evidence="2">
    <location>
        <begin position="174"/>
        <end position="192"/>
    </location>
</feature>
<reference evidence="4" key="1">
    <citation type="submission" date="2021-01" db="EMBL/GenBank/DDBJ databases">
        <title>Whole genome shotgun sequence of Actinoplanes ferrugineus NBRC 15555.</title>
        <authorList>
            <person name="Komaki H."/>
            <person name="Tamura T."/>
        </authorList>
    </citation>
    <scope>NUCLEOTIDE SEQUENCE</scope>
    <source>
        <strain evidence="4">NBRC 15555</strain>
    </source>
</reference>
<evidence type="ECO:0000313" key="5">
    <source>
        <dbReference type="Proteomes" id="UP000598174"/>
    </source>
</evidence>
<feature type="transmembrane region" description="Helical" evidence="2">
    <location>
        <begin position="313"/>
        <end position="336"/>
    </location>
</feature>
<keyword evidence="2" id="KW-1133">Transmembrane helix</keyword>
<keyword evidence="2" id="KW-0472">Membrane</keyword>
<dbReference type="GO" id="GO:0000271">
    <property type="term" value="P:polysaccharide biosynthetic process"/>
    <property type="evidence" value="ECO:0007669"/>
    <property type="project" value="TreeGrafter"/>
</dbReference>
<feature type="transmembrane region" description="Helical" evidence="2">
    <location>
        <begin position="252"/>
        <end position="269"/>
    </location>
</feature>
<dbReference type="AlphaFoldDB" id="A0A919MKG4"/>